<sequence>MRRERRDDVRHLFLRPRRTPRQTSPTTFHSPRNPVRSLPARSPVAPGRARSPCFDKSSSPHPPIAAVVRTASSPCTPATPGLPR</sequence>
<feature type="compositionally biased region" description="Basic and acidic residues" evidence="1">
    <location>
        <begin position="1"/>
        <end position="11"/>
    </location>
</feature>
<protein>
    <submittedName>
        <fullName evidence="2">Uncharacterized protein</fullName>
    </submittedName>
</protein>
<organism evidence="2">
    <name type="scientific">Ostreococcus tauri</name>
    <name type="common">Marine green alga</name>
    <dbReference type="NCBI Taxonomy" id="70448"/>
    <lineage>
        <taxon>Eukaryota</taxon>
        <taxon>Viridiplantae</taxon>
        <taxon>Chlorophyta</taxon>
        <taxon>Mamiellophyceae</taxon>
        <taxon>Mamiellales</taxon>
        <taxon>Bathycoccaceae</taxon>
        <taxon>Ostreococcus</taxon>
    </lineage>
</organism>
<evidence type="ECO:0000313" key="2">
    <source>
        <dbReference type="EMBL" id="OUS45837.1"/>
    </source>
</evidence>
<dbReference type="EMBL" id="KZ155785">
    <property type="protein sequence ID" value="OUS45837.1"/>
    <property type="molecule type" value="Genomic_DNA"/>
</dbReference>
<name>A0A1Y5IB21_OSTTA</name>
<proteinExistence type="predicted"/>
<gene>
    <name evidence="2" type="ORF">BE221DRAFT_76050</name>
</gene>
<evidence type="ECO:0000256" key="1">
    <source>
        <dbReference type="SAM" id="MobiDB-lite"/>
    </source>
</evidence>
<dbReference type="Proteomes" id="UP000195557">
    <property type="component" value="Unassembled WGS sequence"/>
</dbReference>
<dbReference type="AlphaFoldDB" id="A0A1Y5IB21"/>
<feature type="region of interest" description="Disordered" evidence="1">
    <location>
        <begin position="1"/>
        <end position="84"/>
    </location>
</feature>
<accession>A0A1Y5IB21</accession>
<reference evidence="2" key="1">
    <citation type="submission" date="2017-04" db="EMBL/GenBank/DDBJ databases">
        <title>Population genomics of picophytoplankton unveils novel chromosome hypervariability.</title>
        <authorList>
            <consortium name="DOE Joint Genome Institute"/>
            <person name="Blanc-Mathieu R."/>
            <person name="Krasovec M."/>
            <person name="Hebrard M."/>
            <person name="Yau S."/>
            <person name="Desgranges E."/>
            <person name="Martin J."/>
            <person name="Schackwitz W."/>
            <person name="Kuo A."/>
            <person name="Salin G."/>
            <person name="Donnadieu C."/>
            <person name="Desdevises Y."/>
            <person name="Sanchez-Ferandin S."/>
            <person name="Moreau H."/>
            <person name="Rivals E."/>
            <person name="Grigoriev I.V."/>
            <person name="Grimsley N."/>
            <person name="Eyre-Walker A."/>
            <person name="Piganeau G."/>
        </authorList>
    </citation>
    <scope>NUCLEOTIDE SEQUENCE [LARGE SCALE GENOMIC DNA]</scope>
    <source>
        <strain evidence="2">RCC 1115</strain>
    </source>
</reference>